<evidence type="ECO:0000313" key="4">
    <source>
        <dbReference type="EMBL" id="QNE37918.1"/>
    </source>
</evidence>
<dbReference type="KEGG" id="lse:F1C12_21790"/>
<proteinExistence type="predicted"/>
<evidence type="ECO:0000256" key="2">
    <source>
        <dbReference type="SAM" id="Phobius"/>
    </source>
</evidence>
<dbReference type="RefSeq" id="WP_185279191.1">
    <property type="nucleotide sequence ID" value="NZ_CP043642.1"/>
</dbReference>
<geneLocation type="plasmid" evidence="4 5">
    <name>unnamed1</name>
</geneLocation>
<keyword evidence="2" id="KW-1133">Transmembrane helix</keyword>
<keyword evidence="2" id="KW-0812">Transmembrane</keyword>
<feature type="transmembrane region" description="Helical" evidence="2">
    <location>
        <begin position="867"/>
        <end position="889"/>
    </location>
</feature>
<accession>A0A7G6YHF3</accession>
<keyword evidence="3" id="KW-0732">Signal</keyword>
<feature type="compositionally biased region" description="Low complexity" evidence="1">
    <location>
        <begin position="665"/>
        <end position="676"/>
    </location>
</feature>
<feature type="chain" id="PRO_5039565768" description="LPXTG cell wall anchor domain-containing protein" evidence="3">
    <location>
        <begin position="29"/>
        <end position="899"/>
    </location>
</feature>
<feature type="signal peptide" evidence="3">
    <location>
        <begin position="1"/>
        <end position="28"/>
    </location>
</feature>
<reference evidence="5" key="1">
    <citation type="submission" date="2019-09" db="EMBL/GenBank/DDBJ databases">
        <title>Antimicrobial potential of Antarctic Bacteria.</title>
        <authorList>
            <person name="Benaud N."/>
            <person name="Edwards R.J."/>
            <person name="Ferrari B.C."/>
        </authorList>
    </citation>
    <scope>NUCLEOTIDE SEQUENCE [LARGE SCALE GENOMIC DNA]</scope>
    <source>
        <strain evidence="5">INR9</strain>
        <plasmid evidence="5">unnamed1</plasmid>
    </source>
</reference>
<name>A0A7G6YHF3_9MICO</name>
<evidence type="ECO:0008006" key="6">
    <source>
        <dbReference type="Google" id="ProtNLM"/>
    </source>
</evidence>
<dbReference type="AlphaFoldDB" id="A0A7G6YHF3"/>
<dbReference type="EMBL" id="CP043642">
    <property type="protein sequence ID" value="QNE37918.1"/>
    <property type="molecule type" value="Genomic_DNA"/>
</dbReference>
<keyword evidence="2" id="KW-0472">Membrane</keyword>
<evidence type="ECO:0000256" key="1">
    <source>
        <dbReference type="SAM" id="MobiDB-lite"/>
    </source>
</evidence>
<sequence>MTSHRGTMKPRYKAKVAAVFVATSLALGVVGTTVEFGTSPTTAEAAQTGAGYSGITPDGGYLGNYIVPDNSRAYCMDSSRDWPSGATGGGSLVGALTTEMGDALNGSVLQRLNYALSKWGQTADPTQAAAVNAYVYAYTSTWAHYNGQGYATGVHYIDGNQTVLGAFNTIWNETEAQYNQPQGAPAFTGSMSFSVDNNNYTGSLRVVNLPAGATVNLQLTNGIFTDTGSSARNGVGNGTYSVKGVPADGTPFYKISATGNVNAPAGWTYDGNVTIYSTGGQQRVIKGGSTTQQRFSYTMTASDPVERSTLFSPVVTSSVQSRFVDQGSSFTDTLQADVAAGSQPWRQTTSGRYIPIVTQGTLYGPFVDQPSPSATAPAGAPVAGNATVTLNGPGKYTAPSVLAANHAPGFYQWVWHIDAADSSVGAQTFMPEGYRWADQFGLQAEAHVVAAKLSGVSKASAGEVGFGHTVSDTLTVSLDEGPWPTIGGEPIPAHFQNKTYWVEGDTAPTPGDTVPSDAKLFHTTDVSVTAPGGYDSDEITAPPTADGYLVNVWTLIQDGPGAGYFTDWTDGWATEGEVTKVSPPAVSTEAVASVALGDETNDTAIVDGQIPAPYCGTSQPADGATSCPNTVTFAAYLQQDLGDQPVCEPTNEVFNTGYVAEAAPTPAPNAAGAGTPSPSPTAPLERDPAYFYNKPVPVSEAGRFPSADVIFKKVGVYYWVATFRTGDGTVINTGECGDQKEKTVVAEDDVVTKATPRVGLGQKGHDTAIVTGVIPKNATIEFAVYKQQGTTPVCTTANEVKVGKSQPLPATGEYVSDDYTFTEVGTYFWVEIVRNARGEVTHQGKCGADGETTIVDALAKTGSDEAAYLPIGLALVSILAAAGVVLIVASRRSKRTSTK</sequence>
<feature type="region of interest" description="Disordered" evidence="1">
    <location>
        <begin position="665"/>
        <end position="686"/>
    </location>
</feature>
<organism evidence="4 5">
    <name type="scientific">Leifsonia shinshuensis</name>
    <dbReference type="NCBI Taxonomy" id="150026"/>
    <lineage>
        <taxon>Bacteria</taxon>
        <taxon>Bacillati</taxon>
        <taxon>Actinomycetota</taxon>
        <taxon>Actinomycetes</taxon>
        <taxon>Micrococcales</taxon>
        <taxon>Microbacteriaceae</taxon>
        <taxon>Leifsonia</taxon>
    </lineage>
</organism>
<evidence type="ECO:0000256" key="3">
    <source>
        <dbReference type="SAM" id="SignalP"/>
    </source>
</evidence>
<protein>
    <recommendedName>
        <fullName evidence="6">LPXTG cell wall anchor domain-containing protein</fullName>
    </recommendedName>
</protein>
<evidence type="ECO:0000313" key="5">
    <source>
        <dbReference type="Proteomes" id="UP000515511"/>
    </source>
</evidence>
<gene>
    <name evidence="4" type="ORF">F1C12_21790</name>
</gene>
<dbReference type="Proteomes" id="UP000515511">
    <property type="component" value="Plasmid unnamed1"/>
</dbReference>
<keyword evidence="4" id="KW-0614">Plasmid</keyword>